<protein>
    <recommendedName>
        <fullName evidence="3">Glycosyltransferase 2-like domain-containing protein</fullName>
    </recommendedName>
</protein>
<reference evidence="1" key="1">
    <citation type="submission" date="2021-12" db="EMBL/GenBank/DDBJ databases">
        <title>Enterovibrio ZSDZ35 sp. nov. and Enterovibrio ZSDZ42 sp. nov., isolated from coastal seawater in Qingdao.</title>
        <authorList>
            <person name="Zhang P."/>
        </authorList>
    </citation>
    <scope>NUCLEOTIDE SEQUENCE</scope>
    <source>
        <strain evidence="1">ZSDZ42</strain>
    </source>
</reference>
<dbReference type="EMBL" id="JAJUBC010000004">
    <property type="protein sequence ID" value="MDD1792384.1"/>
    <property type="molecule type" value="Genomic_DNA"/>
</dbReference>
<dbReference type="RefSeq" id="WP_274163301.1">
    <property type="nucleotide sequence ID" value="NZ_JAJUBC010000004.1"/>
</dbReference>
<evidence type="ECO:0000313" key="1">
    <source>
        <dbReference type="EMBL" id="MDD1792384.1"/>
    </source>
</evidence>
<proteinExistence type="predicted"/>
<keyword evidence="2" id="KW-1185">Reference proteome</keyword>
<sequence>MLSEKQVIELNKVISDSCVLVIQSCDAYEDVWEMFFSALSEHWPGCSLRIILNTETKTTSFGDLNIDDLNFNGDLSNPQWGEKLLNVLNHVEHEFVITLFDDFILEDRVNVEKILRCLDLMKRNENIGVFYFNNIPTTQIESFDEFYKLGRTTDYKVNSCPALWRKKILQEMTGTIDNPWAWEFFGSARAYGDKYEFYCATPDKEDVFVYQYQLGGAIRRGKWVEKVIIPAIKKYNLSLDSSVRGFASESLSEGKYSLGWKVKFIRLGFEMVGFKAMLPLLRAVLQKIKRTFQ</sequence>
<comment type="caution">
    <text evidence="1">The sequence shown here is derived from an EMBL/GenBank/DDBJ whole genome shotgun (WGS) entry which is preliminary data.</text>
</comment>
<accession>A0ABT5QWK5</accession>
<gene>
    <name evidence="1" type="ORF">LRP50_04495</name>
</gene>
<evidence type="ECO:0008006" key="3">
    <source>
        <dbReference type="Google" id="ProtNLM"/>
    </source>
</evidence>
<evidence type="ECO:0000313" key="2">
    <source>
        <dbReference type="Proteomes" id="UP001149400"/>
    </source>
</evidence>
<name>A0ABT5QWK5_9GAMM</name>
<organism evidence="1 2">
    <name type="scientific">Enterovibrio gelatinilyticus</name>
    <dbReference type="NCBI Taxonomy" id="2899819"/>
    <lineage>
        <taxon>Bacteria</taxon>
        <taxon>Pseudomonadati</taxon>
        <taxon>Pseudomonadota</taxon>
        <taxon>Gammaproteobacteria</taxon>
        <taxon>Vibrionales</taxon>
        <taxon>Vibrionaceae</taxon>
        <taxon>Enterovibrio</taxon>
    </lineage>
</organism>
<dbReference type="Proteomes" id="UP001149400">
    <property type="component" value="Unassembled WGS sequence"/>
</dbReference>